<name>A0A7M5WVV9_9CNID</name>
<dbReference type="PANTHER" id="PTHR13350">
    <property type="entry name" value="INTEGRATOR COMPLEX SUBUNIT 8"/>
    <property type="match status" value="1"/>
</dbReference>
<dbReference type="Pfam" id="PF25756">
    <property type="entry name" value="TPR_INTS8"/>
    <property type="match status" value="1"/>
</dbReference>
<protein>
    <recommendedName>
        <fullName evidence="7">INTS8 TPR repeats domain-containing protein</fullName>
    </recommendedName>
</protein>
<evidence type="ECO:0000256" key="2">
    <source>
        <dbReference type="ARBA" id="ARBA00004286"/>
    </source>
</evidence>
<dbReference type="InterPro" id="IPR057980">
    <property type="entry name" value="TPR_INTS8"/>
</dbReference>
<feature type="region of interest" description="Disordered" evidence="6">
    <location>
        <begin position="223"/>
        <end position="262"/>
    </location>
</feature>
<dbReference type="OrthoDB" id="64340at2759"/>
<dbReference type="GeneID" id="136806809"/>
<comment type="subcellular location">
    <subcellularLocation>
        <location evidence="2">Chromosome</location>
    </subcellularLocation>
    <subcellularLocation>
        <location evidence="1">Nucleus</location>
    </subcellularLocation>
</comment>
<feature type="compositionally biased region" description="Polar residues" evidence="6">
    <location>
        <begin position="230"/>
        <end position="251"/>
    </location>
</feature>
<keyword evidence="9" id="KW-1185">Reference proteome</keyword>
<comment type="similarity">
    <text evidence="3">Belongs to the Integrator subunit 8 family.</text>
</comment>
<evidence type="ECO:0000313" key="9">
    <source>
        <dbReference type="Proteomes" id="UP000594262"/>
    </source>
</evidence>
<dbReference type="RefSeq" id="XP_066919490.1">
    <property type="nucleotide sequence ID" value="XM_067063389.1"/>
</dbReference>
<organism evidence="8 9">
    <name type="scientific">Clytia hemisphaerica</name>
    <dbReference type="NCBI Taxonomy" id="252671"/>
    <lineage>
        <taxon>Eukaryota</taxon>
        <taxon>Metazoa</taxon>
        <taxon>Cnidaria</taxon>
        <taxon>Hydrozoa</taxon>
        <taxon>Hydroidolina</taxon>
        <taxon>Leptothecata</taxon>
        <taxon>Obeliida</taxon>
        <taxon>Clytiidae</taxon>
        <taxon>Clytia</taxon>
    </lineage>
</organism>
<evidence type="ECO:0000256" key="6">
    <source>
        <dbReference type="SAM" id="MobiDB-lite"/>
    </source>
</evidence>
<evidence type="ECO:0000256" key="3">
    <source>
        <dbReference type="ARBA" id="ARBA00007147"/>
    </source>
</evidence>
<keyword evidence="4" id="KW-0158">Chromosome</keyword>
<reference evidence="8" key="1">
    <citation type="submission" date="2021-01" db="UniProtKB">
        <authorList>
            <consortium name="EnsemblMetazoa"/>
        </authorList>
    </citation>
    <scope>IDENTIFICATION</scope>
</reference>
<dbReference type="PANTHER" id="PTHR13350:SF1">
    <property type="entry name" value="INTEGRATOR COMPLEX SUBUNIT 8"/>
    <property type="match status" value="1"/>
</dbReference>
<dbReference type="GO" id="GO:0005694">
    <property type="term" value="C:chromosome"/>
    <property type="evidence" value="ECO:0007669"/>
    <property type="project" value="UniProtKB-SubCell"/>
</dbReference>
<evidence type="ECO:0000256" key="1">
    <source>
        <dbReference type="ARBA" id="ARBA00004123"/>
    </source>
</evidence>
<evidence type="ECO:0000256" key="4">
    <source>
        <dbReference type="ARBA" id="ARBA00022454"/>
    </source>
</evidence>
<sequence length="1036" mass="119847">MATEKESSMRYNYFDFLLDKTGEVLKNYIDNPIKEPPPWQICKQYIEKSLAVKASSPQLQTIPEFEGFQDQKIWQPLCLSMTLIAHMKWDLDKLQEKLPLHLQQVVMEELLKGYDIPSTPQPEMFDMSKLSKREAMAHIIYNRWVVRTITKYEELKEKDILPINLSSVAREARENQEHSIFKQLKLKEHLSVDILEKALYHEDDLLIPLPKARTIHKIDSQLIEPPPFQPQDQVPSATDQPHDSGASSTDQDGSEPVTTPPKGLIMKVSPLLDVDIVVPLSDVISQICLDLGSYYFPKEMFGDAGRVFQRAYDVQEKAGLKNELISSFHLACCHLTKQPVPDALKPSDLYSRLDQSEQNQYQGVIEILKEDNLKQELSISRRLAVEKDVFLLDKRTLLFEVCTCNFLRCCLDGCYSNAFAFYQSLHSADNKETDTFLQLCEEFYLATQNTQSKENIKNGFKICMEEFSEENKERLKESQFFNSLFSNNEKLLEPKIKKEKMETSFNQQLDYEMEDSTGGHFSRDIDNDERVSKLCKLKAQLITCFEPETLKDILFELHEIPPEQSHAVAFEMKYYKEIFNEIHDSLMRDTVHIFIAKSKQLTSQKQFTRALNILNTCLKILTSYATRASPGCSTSRVKNIMHHELLWTELKFAEEDPDKANTSETMRRSKACIQHSNQNPPPQPHVYLSIVAYLLNNRENQFLVDTCANFDLNIIEFQQIGYYISKAVCASQHGIDALRNPATELWETVMKIIGESVETQETAQQPPPPQPIMGARGPNEEKEMWSKQCFVRREDFLQLLVSLTDDSTLSLMLSCIASLLDMTQPDSGVVFKDTYTPFWPTNNDNHVRLERDDVLSVLHPLCQYCIQRNGRNITWLRTIADVYLLAGDYCEAMKCYLELGSITSSFFSRPVDGKVWDDKIYRSMIKCCKKEKAFSQAMVLSQFVEPVDYDNAFDAIRQRTTDDATDCFYDCLWDVNILEYLIYTHEKRGEIDKRKLAVQIIGQPELNTKCNTETLQQAQCIRKTRFLRSLTRDYWR</sequence>
<dbReference type="EnsemblMetazoa" id="CLYHEMT013658.1">
    <property type="protein sequence ID" value="CLYHEMP013658.1"/>
    <property type="gene ID" value="CLYHEMG013658"/>
</dbReference>
<dbReference type="Proteomes" id="UP000594262">
    <property type="component" value="Unplaced"/>
</dbReference>
<evidence type="ECO:0000256" key="5">
    <source>
        <dbReference type="ARBA" id="ARBA00023242"/>
    </source>
</evidence>
<dbReference type="InterPro" id="IPR038751">
    <property type="entry name" value="INTS8"/>
</dbReference>
<keyword evidence="5" id="KW-0539">Nucleus</keyword>
<dbReference type="GO" id="GO:0032039">
    <property type="term" value="C:integrator complex"/>
    <property type="evidence" value="ECO:0007669"/>
    <property type="project" value="TreeGrafter"/>
</dbReference>
<evidence type="ECO:0000313" key="8">
    <source>
        <dbReference type="EnsemblMetazoa" id="CLYHEMP013658.1"/>
    </source>
</evidence>
<feature type="domain" description="INTS8 TPR repeats" evidence="7">
    <location>
        <begin position="534"/>
        <end position="1034"/>
    </location>
</feature>
<evidence type="ECO:0000259" key="7">
    <source>
        <dbReference type="Pfam" id="PF25756"/>
    </source>
</evidence>
<accession>A0A7M5WVV9</accession>
<dbReference type="AlphaFoldDB" id="A0A7M5WVV9"/>
<dbReference type="GO" id="GO:0034472">
    <property type="term" value="P:snRNA 3'-end processing"/>
    <property type="evidence" value="ECO:0007669"/>
    <property type="project" value="InterPro"/>
</dbReference>
<proteinExistence type="inferred from homology"/>